<dbReference type="Proteomes" id="UP001548189">
    <property type="component" value="Unassembled WGS sequence"/>
</dbReference>
<gene>
    <name evidence="1" type="ORF">ABVT43_20075</name>
</gene>
<keyword evidence="2" id="KW-1185">Reference proteome</keyword>
<dbReference type="EMBL" id="JBEVCJ010000068">
    <property type="protein sequence ID" value="MET1257439.1"/>
    <property type="molecule type" value="Genomic_DNA"/>
</dbReference>
<comment type="caution">
    <text evidence="1">The sequence shown here is derived from an EMBL/GenBank/DDBJ whole genome shotgun (WGS) entry which is preliminary data.</text>
</comment>
<protein>
    <submittedName>
        <fullName evidence="1">Uncharacterized protein</fullName>
    </submittedName>
</protein>
<sequence>MSKISISTAKPESNVSALKVIKDVTGLSIDSVRSRLSDGKRGVFYTTELFLNDHKEKEAQIRKLISELSKLGIELFIMEVEHDENWADVHDFDSIRISTAELLNMLDENTDKFS</sequence>
<evidence type="ECO:0000313" key="2">
    <source>
        <dbReference type="Proteomes" id="UP001548189"/>
    </source>
</evidence>
<proteinExistence type="predicted"/>
<evidence type="ECO:0000313" key="1">
    <source>
        <dbReference type="EMBL" id="MET1257439.1"/>
    </source>
</evidence>
<reference evidence="1 2" key="1">
    <citation type="submission" date="2024-06" db="EMBL/GenBank/DDBJ databases">
        <authorList>
            <person name="Li F."/>
        </authorList>
    </citation>
    <scope>NUCLEOTIDE SEQUENCE [LARGE SCALE GENOMIC DNA]</scope>
    <source>
        <strain evidence="1 2">GXAS 311</strain>
    </source>
</reference>
<accession>A0ABV2BZT7</accession>
<organism evidence="1 2">
    <name type="scientific">Aliikangiella maris</name>
    <dbReference type="NCBI Taxonomy" id="3162458"/>
    <lineage>
        <taxon>Bacteria</taxon>
        <taxon>Pseudomonadati</taxon>
        <taxon>Pseudomonadota</taxon>
        <taxon>Gammaproteobacteria</taxon>
        <taxon>Oceanospirillales</taxon>
        <taxon>Pleioneaceae</taxon>
        <taxon>Aliikangiella</taxon>
    </lineage>
</organism>
<name>A0ABV2BZT7_9GAMM</name>